<sequence length="354" mass="37964">MSTEPEIIFEKRGRAGIVTLNRPKALNALNANMVALMHPQLAAWADDASVELVIVKAAGEKAFCAGGDIRQLHDWGKAGDPAMRAFYHDEYRLNAFIKRYPKPYVALVDGIVMGGGVGLSVHGSHRVAGERLMFAMPETGIGFFPDVGGTFFLPRMPGKVGTWLGLTAARLGQADALWTGFATHAAPSASFEAILNALCEKGDPDTTLAAFSAAPAAEAAVPCLQPVIDRCFSGETVEEILSRLDAEAGDPAEWAGKQASIILTKSPTSLKIALRQMKEGAQAGFEDCMRIEYRIVSRVAQGVDFYEGVRAVIIDKDNAPKWTPAALPDVTEADIDAYFAPLEDELDLTGLDRG</sequence>
<dbReference type="CDD" id="cd06558">
    <property type="entry name" value="crotonase-like"/>
    <property type="match status" value="1"/>
</dbReference>
<organism evidence="5 6">
    <name type="scientific">Neoaquamicrobium microcysteis</name>
    <dbReference type="NCBI Taxonomy" id="2682781"/>
    <lineage>
        <taxon>Bacteria</taxon>
        <taxon>Pseudomonadati</taxon>
        <taxon>Pseudomonadota</taxon>
        <taxon>Alphaproteobacteria</taxon>
        <taxon>Hyphomicrobiales</taxon>
        <taxon>Phyllobacteriaceae</taxon>
        <taxon>Neoaquamicrobium</taxon>
    </lineage>
</organism>
<reference evidence="5 6" key="2">
    <citation type="submission" date="2019-09" db="EMBL/GenBank/DDBJ databases">
        <title>Mesorhizobium sp. MaA-C15 isolated from Microcystis aeruginosa.</title>
        <authorList>
            <person name="Jeong S.E."/>
            <person name="Jin H.M."/>
            <person name="Jeon C.O."/>
        </authorList>
    </citation>
    <scope>NUCLEOTIDE SEQUENCE [LARGE SCALE GENOMIC DNA]</scope>
    <source>
        <strain evidence="5 6">MaA-C15</strain>
    </source>
</reference>
<protein>
    <recommendedName>
        <fullName evidence="2">3-hydroxyisobutyryl-CoA hydrolase</fullName>
        <ecNumber evidence="2">3.1.2.4</ecNumber>
    </recommendedName>
</protein>
<dbReference type="EMBL" id="VSZS01000063">
    <property type="protein sequence ID" value="TYR31953.1"/>
    <property type="molecule type" value="Genomic_DNA"/>
</dbReference>
<comment type="catalytic activity">
    <reaction evidence="1">
        <text>3-hydroxy-2-methylpropanoyl-CoA + H2O = 3-hydroxy-2-methylpropanoate + CoA + H(+)</text>
        <dbReference type="Rhea" id="RHEA:20888"/>
        <dbReference type="ChEBI" id="CHEBI:11805"/>
        <dbReference type="ChEBI" id="CHEBI:15377"/>
        <dbReference type="ChEBI" id="CHEBI:15378"/>
        <dbReference type="ChEBI" id="CHEBI:57287"/>
        <dbReference type="ChEBI" id="CHEBI:57340"/>
        <dbReference type="EC" id="3.1.2.4"/>
    </reaction>
</comment>
<dbReference type="FunFam" id="3.90.226.10:FF:000026">
    <property type="entry name" value="3-hydroxyisobutyryl-CoA hydrolase, mitochondrial"/>
    <property type="match status" value="1"/>
</dbReference>
<evidence type="ECO:0000259" key="4">
    <source>
        <dbReference type="Pfam" id="PF16113"/>
    </source>
</evidence>
<dbReference type="NCBIfam" id="NF004127">
    <property type="entry name" value="PRK05617.1"/>
    <property type="match status" value="1"/>
</dbReference>
<evidence type="ECO:0000313" key="5">
    <source>
        <dbReference type="EMBL" id="TYR31953.1"/>
    </source>
</evidence>
<evidence type="ECO:0000256" key="2">
    <source>
        <dbReference type="ARBA" id="ARBA00011915"/>
    </source>
</evidence>
<dbReference type="Pfam" id="PF16113">
    <property type="entry name" value="ECH_2"/>
    <property type="match status" value="1"/>
</dbReference>
<name>A0A5D4GVL6_9HYPH</name>
<dbReference type="OrthoDB" id="9790967at2"/>
<evidence type="ECO:0000256" key="3">
    <source>
        <dbReference type="ARBA" id="ARBA00022801"/>
    </source>
</evidence>
<comment type="caution">
    <text evidence="5">The sequence shown here is derived from an EMBL/GenBank/DDBJ whole genome shotgun (WGS) entry which is preliminary data.</text>
</comment>
<dbReference type="GO" id="GO:0003860">
    <property type="term" value="F:3-hydroxyisobutyryl-CoA hydrolase activity"/>
    <property type="evidence" value="ECO:0007669"/>
    <property type="project" value="UniProtKB-EC"/>
</dbReference>
<feature type="domain" description="Enoyl-CoA hydratase/isomerase" evidence="4">
    <location>
        <begin position="16"/>
        <end position="339"/>
    </location>
</feature>
<gene>
    <name evidence="5" type="ORF">FY036_12735</name>
</gene>
<keyword evidence="6" id="KW-1185">Reference proteome</keyword>
<keyword evidence="3" id="KW-0378">Hydrolase</keyword>
<dbReference type="InterPro" id="IPR032259">
    <property type="entry name" value="HIBYL-CoA-H"/>
</dbReference>
<dbReference type="GO" id="GO:0006574">
    <property type="term" value="P:L-valine catabolic process"/>
    <property type="evidence" value="ECO:0007669"/>
    <property type="project" value="TreeGrafter"/>
</dbReference>
<dbReference type="GO" id="GO:0016853">
    <property type="term" value="F:isomerase activity"/>
    <property type="evidence" value="ECO:0007669"/>
    <property type="project" value="UniProtKB-KW"/>
</dbReference>
<keyword evidence="5" id="KW-0413">Isomerase</keyword>
<dbReference type="Gene3D" id="3.90.226.10">
    <property type="entry name" value="2-enoyl-CoA Hydratase, Chain A, domain 1"/>
    <property type="match status" value="1"/>
</dbReference>
<dbReference type="EC" id="3.1.2.4" evidence="2"/>
<dbReference type="PANTHER" id="PTHR43176:SF3">
    <property type="entry name" value="3-HYDROXYISOBUTYRYL-COA HYDROLASE, MITOCHONDRIAL"/>
    <property type="match status" value="1"/>
</dbReference>
<dbReference type="SUPFAM" id="SSF52096">
    <property type="entry name" value="ClpP/crotonase"/>
    <property type="match status" value="1"/>
</dbReference>
<dbReference type="Proteomes" id="UP000323258">
    <property type="component" value="Unassembled WGS sequence"/>
</dbReference>
<reference evidence="5 6" key="1">
    <citation type="submission" date="2019-08" db="EMBL/GenBank/DDBJ databases">
        <authorList>
            <person name="Seo Y.L."/>
        </authorList>
    </citation>
    <scope>NUCLEOTIDE SEQUENCE [LARGE SCALE GENOMIC DNA]</scope>
    <source>
        <strain evidence="5 6">MaA-C15</strain>
    </source>
</reference>
<dbReference type="RefSeq" id="WP_148915110.1">
    <property type="nucleotide sequence ID" value="NZ_VSZS01000063.1"/>
</dbReference>
<dbReference type="InterPro" id="IPR029045">
    <property type="entry name" value="ClpP/crotonase-like_dom_sf"/>
</dbReference>
<evidence type="ECO:0000256" key="1">
    <source>
        <dbReference type="ARBA" id="ARBA00001709"/>
    </source>
</evidence>
<accession>A0A5D4GVL6</accession>
<evidence type="ECO:0000313" key="6">
    <source>
        <dbReference type="Proteomes" id="UP000323258"/>
    </source>
</evidence>
<dbReference type="PANTHER" id="PTHR43176">
    <property type="entry name" value="3-HYDROXYISOBUTYRYL-COA HYDROLASE-RELATED"/>
    <property type="match status" value="1"/>
</dbReference>
<dbReference type="InterPro" id="IPR045004">
    <property type="entry name" value="ECH_dom"/>
</dbReference>
<proteinExistence type="predicted"/>
<dbReference type="AlphaFoldDB" id="A0A5D4GVL6"/>